<dbReference type="PROSITE" id="PS50949">
    <property type="entry name" value="HTH_GNTR"/>
    <property type="match status" value="1"/>
</dbReference>
<dbReference type="SUPFAM" id="SSF46785">
    <property type="entry name" value="Winged helix' DNA-binding domain"/>
    <property type="match status" value="1"/>
</dbReference>
<dbReference type="CDD" id="cd00609">
    <property type="entry name" value="AAT_like"/>
    <property type="match status" value="1"/>
</dbReference>
<evidence type="ECO:0000256" key="3">
    <source>
        <dbReference type="ARBA" id="ARBA00023015"/>
    </source>
</evidence>
<dbReference type="InterPro" id="IPR036388">
    <property type="entry name" value="WH-like_DNA-bd_sf"/>
</dbReference>
<evidence type="ECO:0000313" key="7">
    <source>
        <dbReference type="EMBL" id="HFH29494.1"/>
    </source>
</evidence>
<evidence type="ECO:0000256" key="2">
    <source>
        <dbReference type="ARBA" id="ARBA00022898"/>
    </source>
</evidence>
<keyword evidence="5" id="KW-0804">Transcription</keyword>
<proteinExistence type="inferred from homology"/>
<dbReference type="Gene3D" id="3.90.1150.10">
    <property type="entry name" value="Aspartate Aminotransferase, domain 1"/>
    <property type="match status" value="1"/>
</dbReference>
<dbReference type="InterPro" id="IPR015422">
    <property type="entry name" value="PyrdxlP-dep_Trfase_small"/>
</dbReference>
<dbReference type="InterPro" id="IPR000524">
    <property type="entry name" value="Tscrpt_reg_HTH_GntR"/>
</dbReference>
<dbReference type="GO" id="GO:0008483">
    <property type="term" value="F:transaminase activity"/>
    <property type="evidence" value="ECO:0007669"/>
    <property type="project" value="UniProtKB-KW"/>
</dbReference>
<dbReference type="InterPro" id="IPR015421">
    <property type="entry name" value="PyrdxlP-dep_Trfase_major"/>
</dbReference>
<dbReference type="GO" id="GO:0030170">
    <property type="term" value="F:pyridoxal phosphate binding"/>
    <property type="evidence" value="ECO:0007669"/>
    <property type="project" value="InterPro"/>
</dbReference>
<dbReference type="SMART" id="SM00345">
    <property type="entry name" value="HTH_GNTR"/>
    <property type="match status" value="1"/>
</dbReference>
<sequence length="474" mass="53256">MNYGNLVLNEDSENPLYLQLADRLRQAIIRLDVMSGERLPSIRRLSQALQVNPATVVAAYRILEQEGWVQTRPGSGVYARQKYSLAGIGLGETDVKAGLSYHHAADGTYIDLAAGTPSPDLFPVAQFKEILHEVLDRDAGWAFEYQSSAGWEPFRQTLSKYTQEILHISADPQAIWVVSGAQQGIDLTAKALLHSGDRVILESPTYRGALGAFWSRGADTIALELHQHGMDMSVLEERLAQTRPRLLYIQSRFQTPTTYSWGKEELFRLLELADRYDFYILEDDLLSDLYFDEPPDPLNLKSVDRYNRVIYVRGFSKVLLPGLRLGLLIIPPTLQSLYEQAKQSTDIATDGFLQRAVDLYLTRGHHKTRMDELRQRYGQLYISMFKAVETYVKPLGCNLHPCNGGLHLWVSLPEGLKSADLYTNALAAGVKIMPGEAFQDPSHIRLSFACVKENEIEEAINNLASSLTRILPGD</sequence>
<dbReference type="Pfam" id="PF00155">
    <property type="entry name" value="Aminotran_1_2"/>
    <property type="match status" value="1"/>
</dbReference>
<dbReference type="Gene3D" id="3.40.640.10">
    <property type="entry name" value="Type I PLP-dependent aspartate aminotransferase-like (Major domain)"/>
    <property type="match status" value="1"/>
</dbReference>
<dbReference type="EMBL" id="DSVL01000256">
    <property type="protein sequence ID" value="HFH29494.1"/>
    <property type="molecule type" value="Genomic_DNA"/>
</dbReference>
<dbReference type="InterPro" id="IPR036390">
    <property type="entry name" value="WH_DNA-bd_sf"/>
</dbReference>
<comment type="caution">
    <text evidence="7">The sequence shown here is derived from an EMBL/GenBank/DDBJ whole genome shotgun (WGS) entry which is preliminary data.</text>
</comment>
<feature type="domain" description="HTH gntR-type" evidence="6">
    <location>
        <begin position="14"/>
        <end position="82"/>
    </location>
</feature>
<keyword evidence="2" id="KW-0663">Pyridoxal phosphate</keyword>
<dbReference type="AlphaFoldDB" id="A0A7C3EDE5"/>
<dbReference type="CDD" id="cd07377">
    <property type="entry name" value="WHTH_GntR"/>
    <property type="match status" value="1"/>
</dbReference>
<dbReference type="GO" id="GO:0003677">
    <property type="term" value="F:DNA binding"/>
    <property type="evidence" value="ECO:0007669"/>
    <property type="project" value="UniProtKB-KW"/>
</dbReference>
<reference evidence="7" key="1">
    <citation type="journal article" date="2020" name="mSystems">
        <title>Genome- and Community-Level Interaction Insights into Carbon Utilization and Element Cycling Functions of Hydrothermarchaeota in Hydrothermal Sediment.</title>
        <authorList>
            <person name="Zhou Z."/>
            <person name="Liu Y."/>
            <person name="Xu W."/>
            <person name="Pan J."/>
            <person name="Luo Z.H."/>
            <person name="Li M."/>
        </authorList>
    </citation>
    <scope>NUCLEOTIDE SEQUENCE [LARGE SCALE GENOMIC DNA]</scope>
    <source>
        <strain evidence="7">SpSt-503</strain>
    </source>
</reference>
<evidence type="ECO:0000256" key="1">
    <source>
        <dbReference type="ARBA" id="ARBA00005384"/>
    </source>
</evidence>
<keyword evidence="7" id="KW-0032">Aminotransferase</keyword>
<organism evidence="7">
    <name type="scientific">Gracilinema caldarium</name>
    <dbReference type="NCBI Taxonomy" id="215591"/>
    <lineage>
        <taxon>Bacteria</taxon>
        <taxon>Pseudomonadati</taxon>
        <taxon>Spirochaetota</taxon>
        <taxon>Spirochaetia</taxon>
        <taxon>Spirochaetales</taxon>
        <taxon>Breznakiellaceae</taxon>
        <taxon>Gracilinema</taxon>
    </lineage>
</organism>
<gene>
    <name evidence="7" type="ORF">ENS59_08285</name>
</gene>
<accession>A0A7C3EDE5</accession>
<evidence type="ECO:0000259" key="6">
    <source>
        <dbReference type="PROSITE" id="PS50949"/>
    </source>
</evidence>
<comment type="similarity">
    <text evidence="1">In the C-terminal section; belongs to the class-I pyridoxal-phosphate-dependent aminotransferase family.</text>
</comment>
<dbReference type="GO" id="GO:0003700">
    <property type="term" value="F:DNA-binding transcription factor activity"/>
    <property type="evidence" value="ECO:0007669"/>
    <property type="project" value="InterPro"/>
</dbReference>
<dbReference type="InterPro" id="IPR004839">
    <property type="entry name" value="Aminotransferase_I/II_large"/>
</dbReference>
<evidence type="ECO:0000256" key="5">
    <source>
        <dbReference type="ARBA" id="ARBA00023163"/>
    </source>
</evidence>
<evidence type="ECO:0000256" key="4">
    <source>
        <dbReference type="ARBA" id="ARBA00023125"/>
    </source>
</evidence>
<dbReference type="InterPro" id="IPR015424">
    <property type="entry name" value="PyrdxlP-dep_Trfase"/>
</dbReference>
<protein>
    <submittedName>
        <fullName evidence="7">PLP-dependent aminotransferase family protein</fullName>
    </submittedName>
</protein>
<dbReference type="PANTHER" id="PTHR46577">
    <property type="entry name" value="HTH-TYPE TRANSCRIPTIONAL REGULATORY PROTEIN GABR"/>
    <property type="match status" value="1"/>
</dbReference>
<keyword evidence="7" id="KW-0808">Transferase</keyword>
<keyword evidence="3" id="KW-0805">Transcription regulation</keyword>
<dbReference type="SUPFAM" id="SSF53383">
    <property type="entry name" value="PLP-dependent transferases"/>
    <property type="match status" value="1"/>
</dbReference>
<keyword evidence="4" id="KW-0238">DNA-binding</keyword>
<dbReference type="Gene3D" id="1.10.10.10">
    <property type="entry name" value="Winged helix-like DNA-binding domain superfamily/Winged helix DNA-binding domain"/>
    <property type="match status" value="1"/>
</dbReference>
<name>A0A7C3EDE5_9SPIR</name>
<dbReference type="InterPro" id="IPR051446">
    <property type="entry name" value="HTH_trans_reg/aminotransferase"/>
</dbReference>
<dbReference type="PANTHER" id="PTHR46577:SF2">
    <property type="entry name" value="TRANSCRIPTIONAL REGULATORY PROTEIN"/>
    <property type="match status" value="1"/>
</dbReference>
<dbReference type="Pfam" id="PF00392">
    <property type="entry name" value="GntR"/>
    <property type="match status" value="1"/>
</dbReference>